<dbReference type="eggNOG" id="KOG4824">
    <property type="taxonomic scope" value="Eukaryota"/>
</dbReference>
<dbReference type="PANTHER" id="PTHR10612:SF49">
    <property type="entry name" value="APOLIPOPROTEIN D-LIKE PROTEIN"/>
    <property type="match status" value="1"/>
</dbReference>
<gene>
    <name evidence="5" type="primary">107371231</name>
</gene>
<dbReference type="Pfam" id="PF00061">
    <property type="entry name" value="Lipocalin"/>
    <property type="match status" value="1"/>
</dbReference>
<proteinExistence type="inferred from homology"/>
<dbReference type="OMA" id="YHLGACP"/>
<evidence type="ECO:0000256" key="1">
    <source>
        <dbReference type="ARBA" id="ARBA00023157"/>
    </source>
</evidence>
<dbReference type="InterPro" id="IPR000566">
    <property type="entry name" value="Lipocln_cytosolic_FA-bd_dom"/>
</dbReference>
<dbReference type="InterPro" id="IPR022272">
    <property type="entry name" value="Lipocalin_CS"/>
</dbReference>
<dbReference type="KEGG" id="tut:107371231"/>
<accession>T1JXH4</accession>
<feature type="chain" id="PRO_5025586008" description="Lipocalin/cytosolic fatty-acid binding domain-containing protein" evidence="3">
    <location>
        <begin position="17"/>
        <end position="217"/>
    </location>
</feature>
<keyword evidence="1" id="KW-1015">Disulfide bond</keyword>
<dbReference type="OrthoDB" id="6728016at2759"/>
<comment type="similarity">
    <text evidence="2">Belongs to the calycin superfamily. Lipocalin family.</text>
</comment>
<feature type="domain" description="Lipocalin/cytosolic fatty-acid binding" evidence="4">
    <location>
        <begin position="53"/>
        <end position="176"/>
    </location>
</feature>
<evidence type="ECO:0000313" key="5">
    <source>
        <dbReference type="EnsemblMetazoa" id="tetur02g11960.1"/>
    </source>
</evidence>
<dbReference type="EnsemblMetazoa" id="tetur02g11960.1">
    <property type="protein sequence ID" value="tetur02g11960.1"/>
    <property type="gene ID" value="tetur02g11960"/>
</dbReference>
<dbReference type="Proteomes" id="UP000015104">
    <property type="component" value="Unassembled WGS sequence"/>
</dbReference>
<evidence type="ECO:0000256" key="3">
    <source>
        <dbReference type="SAM" id="SignalP"/>
    </source>
</evidence>
<dbReference type="STRING" id="32264.T1JXH4"/>
<dbReference type="GO" id="GO:0031409">
    <property type="term" value="F:pigment binding"/>
    <property type="evidence" value="ECO:0007669"/>
    <property type="project" value="InterPro"/>
</dbReference>
<dbReference type="PANTHER" id="PTHR10612">
    <property type="entry name" value="APOLIPOPROTEIN D"/>
    <property type="match status" value="1"/>
</dbReference>
<reference evidence="5" key="2">
    <citation type="submission" date="2015-06" db="UniProtKB">
        <authorList>
            <consortium name="EnsemblMetazoa"/>
        </authorList>
    </citation>
    <scope>IDENTIFICATION</scope>
</reference>
<dbReference type="EMBL" id="CAEY01000828">
    <property type="status" value="NOT_ANNOTATED_CDS"/>
    <property type="molecule type" value="Genomic_DNA"/>
</dbReference>
<evidence type="ECO:0000259" key="4">
    <source>
        <dbReference type="Pfam" id="PF00061"/>
    </source>
</evidence>
<sequence>MLPTFILLTLLSSSYGHILRMGDCPDVEVMRNFDMDKFLGKWFVLQKFRTMSNCMAEEITKDENGDYHISEFLVPLGVQIHQRGKVEFAKNEPKSAMRVDYPITTPLGSQNYWVLDTDYTSYAAVWSCQKILFGHRQSAQIMSRTSDLPKEKIRELRQKFESYGINEHDFSFIDQKKCESNDNKRSSINETNCTGCIKNSNFAMKVGPVRILTKRRR</sequence>
<dbReference type="AlphaFoldDB" id="T1JXH4"/>
<protein>
    <recommendedName>
        <fullName evidence="4">Lipocalin/cytosolic fatty-acid binding domain-containing protein</fullName>
    </recommendedName>
</protein>
<evidence type="ECO:0000313" key="6">
    <source>
        <dbReference type="Proteomes" id="UP000015104"/>
    </source>
</evidence>
<feature type="signal peptide" evidence="3">
    <location>
        <begin position="1"/>
        <end position="16"/>
    </location>
</feature>
<dbReference type="Gene3D" id="2.40.128.20">
    <property type="match status" value="1"/>
</dbReference>
<keyword evidence="6" id="KW-1185">Reference proteome</keyword>
<dbReference type="PROSITE" id="PS00213">
    <property type="entry name" value="LIPOCALIN"/>
    <property type="match status" value="1"/>
</dbReference>
<name>T1JXH4_TETUR</name>
<keyword evidence="3" id="KW-0732">Signal</keyword>
<dbReference type="GO" id="GO:0000302">
    <property type="term" value="P:response to reactive oxygen species"/>
    <property type="evidence" value="ECO:0007669"/>
    <property type="project" value="TreeGrafter"/>
</dbReference>
<reference evidence="6" key="1">
    <citation type="submission" date="2011-08" db="EMBL/GenBank/DDBJ databases">
        <authorList>
            <person name="Rombauts S."/>
        </authorList>
    </citation>
    <scope>NUCLEOTIDE SEQUENCE</scope>
    <source>
        <strain evidence="6">London</strain>
    </source>
</reference>
<dbReference type="HOGENOM" id="CLU_061870_0_0_1"/>
<dbReference type="GO" id="GO:0006629">
    <property type="term" value="P:lipid metabolic process"/>
    <property type="evidence" value="ECO:0007669"/>
    <property type="project" value="TreeGrafter"/>
</dbReference>
<dbReference type="SUPFAM" id="SSF50814">
    <property type="entry name" value="Lipocalins"/>
    <property type="match status" value="1"/>
</dbReference>
<dbReference type="GO" id="GO:0005737">
    <property type="term" value="C:cytoplasm"/>
    <property type="evidence" value="ECO:0007669"/>
    <property type="project" value="TreeGrafter"/>
</dbReference>
<dbReference type="PRINTS" id="PR01273">
    <property type="entry name" value="INVTBRTCOLOR"/>
</dbReference>
<dbReference type="InterPro" id="IPR012674">
    <property type="entry name" value="Calycin"/>
</dbReference>
<evidence type="ECO:0000256" key="2">
    <source>
        <dbReference type="RuleBase" id="RU003695"/>
    </source>
</evidence>
<dbReference type="InterPro" id="IPR003057">
    <property type="entry name" value="Invtbrt_color"/>
</dbReference>
<organism evidence="5 6">
    <name type="scientific">Tetranychus urticae</name>
    <name type="common">Two-spotted spider mite</name>
    <dbReference type="NCBI Taxonomy" id="32264"/>
    <lineage>
        <taxon>Eukaryota</taxon>
        <taxon>Metazoa</taxon>
        <taxon>Ecdysozoa</taxon>
        <taxon>Arthropoda</taxon>
        <taxon>Chelicerata</taxon>
        <taxon>Arachnida</taxon>
        <taxon>Acari</taxon>
        <taxon>Acariformes</taxon>
        <taxon>Trombidiformes</taxon>
        <taxon>Prostigmata</taxon>
        <taxon>Eleutherengona</taxon>
        <taxon>Raphignathae</taxon>
        <taxon>Tetranychoidea</taxon>
        <taxon>Tetranychidae</taxon>
        <taxon>Tetranychus</taxon>
    </lineage>
</organism>